<evidence type="ECO:0000256" key="1">
    <source>
        <dbReference type="SAM" id="MobiDB-lite"/>
    </source>
</evidence>
<sequence>MTGEMTGATSTEETIAEMTGDLTTEEMIAETTEEMIEMSALVLLSRVVTWTSAGPRGGGSYRPRSRSPERRDPRDDRYPPAASTFRRQSPPPRDSVNTSVINSRSGSGRSSPRPPSRRGRDDRSRPQSPAPRSPPRPPSMRAPTPVQTSAPPPPRETPRQAPPQPSPQQPVQLTMQPAPRPAATEINSTPMRSPPRAPAALRAPPTGPAASRNFTSPVAPIPQHSTPQIPPSGPARDTTSPSIPPSGPRNYIAPSPRGNFTPRNSIGGGGRGINPSSSWGPPSSVSRNHNHPSHLPPRQTSSPTIPTPTGPSSIPTGPRSAGGSISGPSHNGPPSTGVASPSPSTPSISLPPPTGPSAGVNTNRPFNPPTGPALSSPQPPRATLAQNMMSTLPPLLPPGSGGKLDLSMATIDEKDPHYRKMKEDEERLREELKVRQEKLRKSMRVWDRMERESKGCELKSELSERSLRGLSGEGQGGAF</sequence>
<reference evidence="2 3" key="1">
    <citation type="journal article" date="2023" name="bioRxiv">
        <title>High-quality genome assemblies of four members of thePodospora anserinaspecies complex.</title>
        <authorList>
            <person name="Ament-Velasquez S.L."/>
            <person name="Vogan A.A."/>
            <person name="Wallerman O."/>
            <person name="Hartmann F."/>
            <person name="Gautier V."/>
            <person name="Silar P."/>
            <person name="Giraud T."/>
            <person name="Johannesson H."/>
        </authorList>
    </citation>
    <scope>NUCLEOTIDE SEQUENCE [LARGE SCALE GENOMIC DNA]</scope>
    <source>
        <strain evidence="2 3">CBS 415.72m</strain>
    </source>
</reference>
<feature type="compositionally biased region" description="Basic and acidic residues" evidence="1">
    <location>
        <begin position="411"/>
        <end position="423"/>
    </location>
</feature>
<feature type="region of interest" description="Disordered" evidence="1">
    <location>
        <begin position="449"/>
        <end position="479"/>
    </location>
</feature>
<dbReference type="EMBL" id="JAFFHA010000005">
    <property type="protein sequence ID" value="KAK4655741.1"/>
    <property type="molecule type" value="Genomic_DNA"/>
</dbReference>
<feature type="compositionally biased region" description="Low complexity" evidence="1">
    <location>
        <begin position="198"/>
        <end position="210"/>
    </location>
</feature>
<organism evidence="2 3">
    <name type="scientific">Podospora pseudocomata</name>
    <dbReference type="NCBI Taxonomy" id="2093779"/>
    <lineage>
        <taxon>Eukaryota</taxon>
        <taxon>Fungi</taxon>
        <taxon>Dikarya</taxon>
        <taxon>Ascomycota</taxon>
        <taxon>Pezizomycotina</taxon>
        <taxon>Sordariomycetes</taxon>
        <taxon>Sordariomycetidae</taxon>
        <taxon>Sordariales</taxon>
        <taxon>Podosporaceae</taxon>
        <taxon>Podospora</taxon>
    </lineage>
</organism>
<evidence type="ECO:0008006" key="4">
    <source>
        <dbReference type="Google" id="ProtNLM"/>
    </source>
</evidence>
<comment type="caution">
    <text evidence="2">The sequence shown here is derived from an EMBL/GenBank/DDBJ whole genome shotgun (WGS) entry which is preliminary data.</text>
</comment>
<dbReference type="Proteomes" id="UP001323405">
    <property type="component" value="Unassembled WGS sequence"/>
</dbReference>
<dbReference type="RefSeq" id="XP_062744716.1">
    <property type="nucleotide sequence ID" value="XM_062883519.1"/>
</dbReference>
<feature type="compositionally biased region" description="Polar residues" evidence="1">
    <location>
        <begin position="326"/>
        <end position="339"/>
    </location>
</feature>
<feature type="compositionally biased region" description="Pro residues" evidence="1">
    <location>
        <begin position="128"/>
        <end position="140"/>
    </location>
</feature>
<evidence type="ECO:0000313" key="2">
    <source>
        <dbReference type="EMBL" id="KAK4655741.1"/>
    </source>
</evidence>
<proteinExistence type="predicted"/>
<feature type="compositionally biased region" description="Pro residues" evidence="1">
    <location>
        <begin position="150"/>
        <end position="168"/>
    </location>
</feature>
<protein>
    <recommendedName>
        <fullName evidence="4">Serine/arginine repetitive matrix protein 1</fullName>
    </recommendedName>
</protein>
<name>A0ABR0GJ11_9PEZI</name>
<accession>A0ABR0GJ11</accession>
<dbReference type="PRINTS" id="PR01217">
    <property type="entry name" value="PRICHEXTENSN"/>
</dbReference>
<dbReference type="GeneID" id="87903137"/>
<feature type="compositionally biased region" description="Basic and acidic residues" evidence="1">
    <location>
        <begin position="449"/>
        <end position="467"/>
    </location>
</feature>
<gene>
    <name evidence="2" type="ORF">QC762_0053180</name>
</gene>
<feature type="compositionally biased region" description="Basic and acidic residues" evidence="1">
    <location>
        <begin position="66"/>
        <end position="78"/>
    </location>
</feature>
<keyword evidence="3" id="KW-1185">Reference proteome</keyword>
<evidence type="ECO:0000313" key="3">
    <source>
        <dbReference type="Proteomes" id="UP001323405"/>
    </source>
</evidence>
<feature type="region of interest" description="Disordered" evidence="1">
    <location>
        <begin position="1"/>
        <end position="23"/>
    </location>
</feature>
<feature type="compositionally biased region" description="Low complexity" evidence="1">
    <location>
        <begin position="310"/>
        <end position="319"/>
    </location>
</feature>
<feature type="compositionally biased region" description="Low complexity" evidence="1">
    <location>
        <begin position="273"/>
        <end position="286"/>
    </location>
</feature>
<feature type="region of interest" description="Disordered" evidence="1">
    <location>
        <begin position="50"/>
        <end position="423"/>
    </location>
</feature>